<dbReference type="KEGG" id="sus:Acid_2482"/>
<dbReference type="InterPro" id="IPR014284">
    <property type="entry name" value="RNA_pol_sigma-70_dom"/>
</dbReference>
<keyword evidence="2" id="KW-0805">Transcription regulation</keyword>
<dbReference type="InterPro" id="IPR036388">
    <property type="entry name" value="WH-like_DNA-bd_sf"/>
</dbReference>
<dbReference type="OrthoDB" id="9780326at2"/>
<dbReference type="Gene3D" id="1.10.1740.10">
    <property type="match status" value="1"/>
</dbReference>
<dbReference type="Pfam" id="PF08281">
    <property type="entry name" value="Sigma70_r4_2"/>
    <property type="match status" value="1"/>
</dbReference>
<reference evidence="7" key="1">
    <citation type="submission" date="2006-10" db="EMBL/GenBank/DDBJ databases">
        <title>Complete sequence of Solibacter usitatus Ellin6076.</title>
        <authorList>
            <consortium name="US DOE Joint Genome Institute"/>
            <person name="Copeland A."/>
            <person name="Lucas S."/>
            <person name="Lapidus A."/>
            <person name="Barry K."/>
            <person name="Detter J.C."/>
            <person name="Glavina del Rio T."/>
            <person name="Hammon N."/>
            <person name="Israni S."/>
            <person name="Dalin E."/>
            <person name="Tice H."/>
            <person name="Pitluck S."/>
            <person name="Thompson L.S."/>
            <person name="Brettin T."/>
            <person name="Bruce D."/>
            <person name="Han C."/>
            <person name="Tapia R."/>
            <person name="Gilna P."/>
            <person name="Schmutz J."/>
            <person name="Larimer F."/>
            <person name="Land M."/>
            <person name="Hauser L."/>
            <person name="Kyrpides N."/>
            <person name="Mikhailova N."/>
            <person name="Janssen P.H."/>
            <person name="Kuske C.R."/>
            <person name="Richardson P."/>
        </authorList>
    </citation>
    <scope>NUCLEOTIDE SEQUENCE</scope>
    <source>
        <strain evidence="7">Ellin6076</strain>
    </source>
</reference>
<dbReference type="InterPro" id="IPR013324">
    <property type="entry name" value="RNA_pol_sigma_r3/r4-like"/>
</dbReference>
<protein>
    <submittedName>
        <fullName evidence="7">RNA polymerase, sigma-24 subunit, ECF subfamily</fullName>
    </submittedName>
</protein>
<dbReference type="PANTHER" id="PTHR43133:SF45">
    <property type="entry name" value="RNA POLYMERASE ECF-TYPE SIGMA FACTOR"/>
    <property type="match status" value="1"/>
</dbReference>
<keyword evidence="3" id="KW-0731">Sigma factor</keyword>
<dbReference type="EMBL" id="CP000473">
    <property type="protein sequence ID" value="ABJ83471.1"/>
    <property type="molecule type" value="Genomic_DNA"/>
</dbReference>
<evidence type="ECO:0000256" key="1">
    <source>
        <dbReference type="ARBA" id="ARBA00010641"/>
    </source>
</evidence>
<evidence type="ECO:0000313" key="7">
    <source>
        <dbReference type="EMBL" id="ABJ83471.1"/>
    </source>
</evidence>
<dbReference type="eggNOG" id="COG1595">
    <property type="taxonomic scope" value="Bacteria"/>
</dbReference>
<evidence type="ECO:0000259" key="5">
    <source>
        <dbReference type="Pfam" id="PF04542"/>
    </source>
</evidence>
<dbReference type="Pfam" id="PF04542">
    <property type="entry name" value="Sigma70_r2"/>
    <property type="match status" value="1"/>
</dbReference>
<comment type="similarity">
    <text evidence="1">Belongs to the sigma-70 factor family. ECF subfamily.</text>
</comment>
<proteinExistence type="inferred from homology"/>
<dbReference type="InterPro" id="IPR013325">
    <property type="entry name" value="RNA_pol_sigma_r2"/>
</dbReference>
<dbReference type="NCBIfam" id="TIGR02937">
    <property type="entry name" value="sigma70-ECF"/>
    <property type="match status" value="1"/>
</dbReference>
<dbReference type="AlphaFoldDB" id="Q024V5"/>
<feature type="domain" description="RNA polymerase sigma-70 region 2" evidence="5">
    <location>
        <begin position="13"/>
        <end position="79"/>
    </location>
</feature>
<accession>Q024V5</accession>
<gene>
    <name evidence="7" type="ordered locus">Acid_2482</name>
</gene>
<feature type="domain" description="RNA polymerase sigma factor 70 region 4 type 2" evidence="6">
    <location>
        <begin position="105"/>
        <end position="153"/>
    </location>
</feature>
<dbReference type="GO" id="GO:0003677">
    <property type="term" value="F:DNA binding"/>
    <property type="evidence" value="ECO:0007669"/>
    <property type="project" value="InterPro"/>
</dbReference>
<dbReference type="HOGENOM" id="CLU_047691_3_3_0"/>
<evidence type="ECO:0000259" key="6">
    <source>
        <dbReference type="Pfam" id="PF08281"/>
    </source>
</evidence>
<sequence>MNHAERERLFLELFQRHKAPVQRLCFAYLNSAAEVEDLFQEIMSNVWNALPAFRGESQPGTWLYRIAVNTALLYRRKWKRGEELPELADQTAGVLQNLEDQERLDALRAAIAELPDQDRLVITLLLEGLSYREIAEVTGLTVNYVGVKLSRIKHAIEQRMTEVNHGTV</sequence>
<keyword evidence="4" id="KW-0804">Transcription</keyword>
<dbReference type="STRING" id="234267.Acid_2482"/>
<dbReference type="InterPro" id="IPR007627">
    <property type="entry name" value="RNA_pol_sigma70_r2"/>
</dbReference>
<dbReference type="SUPFAM" id="SSF88946">
    <property type="entry name" value="Sigma2 domain of RNA polymerase sigma factors"/>
    <property type="match status" value="1"/>
</dbReference>
<dbReference type="PANTHER" id="PTHR43133">
    <property type="entry name" value="RNA POLYMERASE ECF-TYPE SIGMA FACTO"/>
    <property type="match status" value="1"/>
</dbReference>
<evidence type="ECO:0000256" key="3">
    <source>
        <dbReference type="ARBA" id="ARBA00023082"/>
    </source>
</evidence>
<dbReference type="InParanoid" id="Q024V5"/>
<organism evidence="7">
    <name type="scientific">Solibacter usitatus (strain Ellin6076)</name>
    <dbReference type="NCBI Taxonomy" id="234267"/>
    <lineage>
        <taxon>Bacteria</taxon>
        <taxon>Pseudomonadati</taxon>
        <taxon>Acidobacteriota</taxon>
        <taxon>Terriglobia</taxon>
        <taxon>Bryobacterales</taxon>
        <taxon>Solibacteraceae</taxon>
        <taxon>Candidatus Solibacter</taxon>
    </lineage>
</organism>
<dbReference type="Gene3D" id="1.10.10.10">
    <property type="entry name" value="Winged helix-like DNA-binding domain superfamily/Winged helix DNA-binding domain"/>
    <property type="match status" value="1"/>
</dbReference>
<evidence type="ECO:0000256" key="2">
    <source>
        <dbReference type="ARBA" id="ARBA00023015"/>
    </source>
</evidence>
<dbReference type="GO" id="GO:0006352">
    <property type="term" value="P:DNA-templated transcription initiation"/>
    <property type="evidence" value="ECO:0007669"/>
    <property type="project" value="InterPro"/>
</dbReference>
<dbReference type="InterPro" id="IPR013249">
    <property type="entry name" value="RNA_pol_sigma70_r4_t2"/>
</dbReference>
<dbReference type="GO" id="GO:0016987">
    <property type="term" value="F:sigma factor activity"/>
    <property type="evidence" value="ECO:0007669"/>
    <property type="project" value="UniProtKB-KW"/>
</dbReference>
<evidence type="ECO:0000256" key="4">
    <source>
        <dbReference type="ARBA" id="ARBA00023163"/>
    </source>
</evidence>
<dbReference type="InterPro" id="IPR039425">
    <property type="entry name" value="RNA_pol_sigma-70-like"/>
</dbReference>
<name>Q024V5_SOLUE</name>
<dbReference type="SUPFAM" id="SSF88659">
    <property type="entry name" value="Sigma3 and sigma4 domains of RNA polymerase sigma factors"/>
    <property type="match status" value="1"/>
</dbReference>